<dbReference type="AlphaFoldDB" id="A0A368LHD8"/>
<keyword evidence="2" id="KW-1185">Reference proteome</keyword>
<protein>
    <submittedName>
        <fullName evidence="1">STAS/SEC14 domain-containing protein</fullName>
    </submittedName>
</protein>
<sequence>MFTVTRQNDNLLYIELNGKLDRNSMKVALDELVTESVGVHNGMMLYRVSNLQWPSMGAIGEEISRMPELLSLMKQFNRAAVLTDKEWVKKASEFEGAIIPNLEIKGFTLAQELEALTWLKDK</sequence>
<dbReference type="EMBL" id="QPGL01000002">
    <property type="protein sequence ID" value="RCS70036.1"/>
    <property type="molecule type" value="Genomic_DNA"/>
</dbReference>
<dbReference type="RefSeq" id="WP_086961297.1">
    <property type="nucleotide sequence ID" value="NZ_AP018681.1"/>
</dbReference>
<dbReference type="InterPro" id="IPR038396">
    <property type="entry name" value="SpoIIAA-like_sf"/>
</dbReference>
<accession>A0A368LHD8</accession>
<comment type="caution">
    <text evidence="1">The sequence shown here is derived from an EMBL/GenBank/DDBJ whole genome shotgun (WGS) entry which is preliminary data.</text>
</comment>
<gene>
    <name evidence="1" type="ORF">CIK83_11195</name>
</gene>
<name>A0A368LHD8_9VIBR</name>
<dbReference type="Gene3D" id="3.40.50.10600">
    <property type="entry name" value="SpoIIaa-like domains"/>
    <property type="match status" value="1"/>
</dbReference>
<dbReference type="SUPFAM" id="SSF52091">
    <property type="entry name" value="SpoIIaa-like"/>
    <property type="match status" value="1"/>
</dbReference>
<dbReference type="Pfam" id="PF11964">
    <property type="entry name" value="SpoIIAA-like"/>
    <property type="match status" value="1"/>
</dbReference>
<evidence type="ECO:0000313" key="1">
    <source>
        <dbReference type="EMBL" id="RCS70036.1"/>
    </source>
</evidence>
<organism evidence="1 2">
    <name type="scientific">Vibrio casei</name>
    <dbReference type="NCBI Taxonomy" id="673372"/>
    <lineage>
        <taxon>Bacteria</taxon>
        <taxon>Pseudomonadati</taxon>
        <taxon>Pseudomonadota</taxon>
        <taxon>Gammaproteobacteria</taxon>
        <taxon>Vibrionales</taxon>
        <taxon>Vibrionaceae</taxon>
        <taxon>Vibrio</taxon>
    </lineage>
</organism>
<dbReference type="OrthoDB" id="7619266at2"/>
<reference evidence="1 2" key="1">
    <citation type="journal article" date="2017" name="Elife">
        <title>Extensive horizontal gene transfer in cheese-associated bacteria.</title>
        <authorList>
            <person name="Bonham K.S."/>
            <person name="Wolfe B.E."/>
            <person name="Dutton R.J."/>
        </authorList>
    </citation>
    <scope>NUCLEOTIDE SEQUENCE [LARGE SCALE GENOMIC DNA]</scope>
    <source>
        <strain evidence="1 2">JB196</strain>
    </source>
</reference>
<dbReference type="InterPro" id="IPR021866">
    <property type="entry name" value="SpoIIAA-like"/>
</dbReference>
<evidence type="ECO:0000313" key="2">
    <source>
        <dbReference type="Proteomes" id="UP000252479"/>
    </source>
</evidence>
<dbReference type="InterPro" id="IPR036513">
    <property type="entry name" value="STAS_dom_sf"/>
</dbReference>
<dbReference type="GeneID" id="303189487"/>
<proteinExistence type="predicted"/>
<dbReference type="Proteomes" id="UP000252479">
    <property type="component" value="Unassembled WGS sequence"/>
</dbReference>